<feature type="region of interest" description="Disordered" evidence="1">
    <location>
        <begin position="1"/>
        <end position="484"/>
    </location>
</feature>
<accession>A0A4R4XV63</accession>
<feature type="compositionally biased region" description="Basic and acidic residues" evidence="1">
    <location>
        <begin position="455"/>
        <end position="465"/>
    </location>
</feature>
<feature type="compositionally biased region" description="Low complexity" evidence="1">
    <location>
        <begin position="246"/>
        <end position="257"/>
    </location>
</feature>
<proteinExistence type="predicted"/>
<organism evidence="2 3">
    <name type="scientific">Saccharopolyspora elongata</name>
    <dbReference type="NCBI Taxonomy" id="2530387"/>
    <lineage>
        <taxon>Bacteria</taxon>
        <taxon>Bacillati</taxon>
        <taxon>Actinomycetota</taxon>
        <taxon>Actinomycetes</taxon>
        <taxon>Pseudonocardiales</taxon>
        <taxon>Pseudonocardiaceae</taxon>
        <taxon>Saccharopolyspora</taxon>
    </lineage>
</organism>
<gene>
    <name evidence="2" type="ORF">E1288_43330</name>
</gene>
<feature type="compositionally biased region" description="Pro residues" evidence="1">
    <location>
        <begin position="118"/>
        <end position="128"/>
    </location>
</feature>
<evidence type="ECO:0000313" key="2">
    <source>
        <dbReference type="EMBL" id="TDD35325.1"/>
    </source>
</evidence>
<name>A0A4R4XV63_9PSEU</name>
<dbReference type="AlphaFoldDB" id="A0A4R4XV63"/>
<evidence type="ECO:0000256" key="1">
    <source>
        <dbReference type="SAM" id="MobiDB-lite"/>
    </source>
</evidence>
<comment type="caution">
    <text evidence="2">The sequence shown here is derived from an EMBL/GenBank/DDBJ whole genome shotgun (WGS) entry which is preliminary data.</text>
</comment>
<dbReference type="EMBL" id="SMKW01000127">
    <property type="protein sequence ID" value="TDD35325.1"/>
    <property type="molecule type" value="Genomic_DNA"/>
</dbReference>
<dbReference type="Proteomes" id="UP000294947">
    <property type="component" value="Unassembled WGS sequence"/>
</dbReference>
<reference evidence="2 3" key="1">
    <citation type="submission" date="2019-03" db="EMBL/GenBank/DDBJ databases">
        <title>Draft genome sequences of novel Actinobacteria.</title>
        <authorList>
            <person name="Sahin N."/>
            <person name="Ay H."/>
            <person name="Saygin H."/>
        </authorList>
    </citation>
    <scope>NUCLEOTIDE SEQUENCE [LARGE SCALE GENOMIC DNA]</scope>
    <source>
        <strain evidence="2 3">7K502</strain>
    </source>
</reference>
<feature type="compositionally biased region" description="Low complexity" evidence="1">
    <location>
        <begin position="191"/>
        <end position="200"/>
    </location>
</feature>
<protein>
    <submittedName>
        <fullName evidence="2">Uncharacterized protein</fullName>
    </submittedName>
</protein>
<feature type="compositionally biased region" description="Basic and acidic residues" evidence="1">
    <location>
        <begin position="364"/>
        <end position="384"/>
    </location>
</feature>
<sequence length="484" mass="48501">MPMMPPMMPPGAGGGQGSGAERPDASGLLDAGEQPWGENPPGLGLPEAPQGADPGGVGLNVPPGGQQGPGGMPMMPPMMPPGAGGGQGSNAERPDASGLLDAGEKPWESAGPNVGEPEAPPEGVPPVAGPQDWSPGQGLPQNGQQVPGGMPMVPPMMPPGAGGQGSNAERPDASGLLDAGEKPWESTRPNAGEPEAPDGAAPGGPVLGMPPTNVETPGLTLDAGMPLEGVPRAAGPQDWTPGESTPPGGQQVPGGMPMVPPGAGGQGSSAERPDASGLLDAGDKPWESAGSDGGEPEAPNGTPAHPAESVGQSGEDTAGPGNPAETPEDHVPVVRRDAAEQDTSAWDVPSDGLPWLVPFAVAARPEESERDRPAPDHALRDDRPWTGAPSSDNGYATWRSAKWAEGNGKPVEDEQPLMCGGPTLSPEEAAAMRAEKQAQAEAEAAAAEAEEEDEKKERSRADLLVRDNSAWGAGPATPPSGVIG</sequence>
<keyword evidence="3" id="KW-1185">Reference proteome</keyword>
<evidence type="ECO:0000313" key="3">
    <source>
        <dbReference type="Proteomes" id="UP000294947"/>
    </source>
</evidence>
<feature type="compositionally biased region" description="Basic and acidic residues" evidence="1">
    <location>
        <begin position="327"/>
        <end position="339"/>
    </location>
</feature>